<feature type="region of interest" description="Disordered" evidence="1">
    <location>
        <begin position="134"/>
        <end position="155"/>
    </location>
</feature>
<gene>
    <name evidence="3" type="ORF">B0H63DRAFT_208737</name>
</gene>
<evidence type="ECO:0000313" key="4">
    <source>
        <dbReference type="Proteomes" id="UP001285441"/>
    </source>
</evidence>
<dbReference type="AlphaFoldDB" id="A0AAE0NHC5"/>
<reference evidence="3" key="1">
    <citation type="journal article" date="2023" name="Mol. Phylogenet. Evol.">
        <title>Genome-scale phylogeny and comparative genomics of the fungal order Sordariales.</title>
        <authorList>
            <person name="Hensen N."/>
            <person name="Bonometti L."/>
            <person name="Westerberg I."/>
            <person name="Brannstrom I.O."/>
            <person name="Guillou S."/>
            <person name="Cros-Aarteil S."/>
            <person name="Calhoun S."/>
            <person name="Haridas S."/>
            <person name="Kuo A."/>
            <person name="Mondo S."/>
            <person name="Pangilinan J."/>
            <person name="Riley R."/>
            <person name="LaButti K."/>
            <person name="Andreopoulos B."/>
            <person name="Lipzen A."/>
            <person name="Chen C."/>
            <person name="Yan M."/>
            <person name="Daum C."/>
            <person name="Ng V."/>
            <person name="Clum A."/>
            <person name="Steindorff A."/>
            <person name="Ohm R.A."/>
            <person name="Martin F."/>
            <person name="Silar P."/>
            <person name="Natvig D.O."/>
            <person name="Lalanne C."/>
            <person name="Gautier V."/>
            <person name="Ament-Velasquez S.L."/>
            <person name="Kruys A."/>
            <person name="Hutchinson M.I."/>
            <person name="Powell A.J."/>
            <person name="Barry K."/>
            <person name="Miller A.N."/>
            <person name="Grigoriev I.V."/>
            <person name="Debuchy R."/>
            <person name="Gladieux P."/>
            <person name="Hiltunen Thoren M."/>
            <person name="Johannesson H."/>
        </authorList>
    </citation>
    <scope>NUCLEOTIDE SEQUENCE</scope>
    <source>
        <strain evidence="3">CBS 232.78</strain>
    </source>
</reference>
<accession>A0AAE0NHC5</accession>
<evidence type="ECO:0000256" key="2">
    <source>
        <dbReference type="SAM" id="Phobius"/>
    </source>
</evidence>
<reference evidence="3" key="2">
    <citation type="submission" date="2023-06" db="EMBL/GenBank/DDBJ databases">
        <authorList>
            <consortium name="Lawrence Berkeley National Laboratory"/>
            <person name="Haridas S."/>
            <person name="Hensen N."/>
            <person name="Bonometti L."/>
            <person name="Westerberg I."/>
            <person name="Brannstrom I.O."/>
            <person name="Guillou S."/>
            <person name="Cros-Aarteil S."/>
            <person name="Calhoun S."/>
            <person name="Kuo A."/>
            <person name="Mondo S."/>
            <person name="Pangilinan J."/>
            <person name="Riley R."/>
            <person name="LaButti K."/>
            <person name="Andreopoulos B."/>
            <person name="Lipzen A."/>
            <person name="Chen C."/>
            <person name="Yanf M."/>
            <person name="Daum C."/>
            <person name="Ng V."/>
            <person name="Clum A."/>
            <person name="Steindorff A."/>
            <person name="Ohm R."/>
            <person name="Martin F."/>
            <person name="Silar P."/>
            <person name="Natvig D."/>
            <person name="Lalanne C."/>
            <person name="Gautier V."/>
            <person name="Ament-velasquez S.L."/>
            <person name="Kruys A."/>
            <person name="Hutchinson M.I."/>
            <person name="Powell A.J."/>
            <person name="Barry K."/>
            <person name="Miller A.N."/>
            <person name="Grigoriev I.V."/>
            <person name="Debuchy R."/>
            <person name="Gladieux P."/>
            <person name="Thoren M.H."/>
            <person name="Johannesson H."/>
        </authorList>
    </citation>
    <scope>NUCLEOTIDE SEQUENCE</scope>
    <source>
        <strain evidence="3">CBS 232.78</strain>
    </source>
</reference>
<dbReference type="EMBL" id="JAULSW010000005">
    <property type="protein sequence ID" value="KAK3381573.1"/>
    <property type="molecule type" value="Genomic_DNA"/>
</dbReference>
<evidence type="ECO:0000313" key="3">
    <source>
        <dbReference type="EMBL" id="KAK3381573.1"/>
    </source>
</evidence>
<dbReference type="Proteomes" id="UP001285441">
    <property type="component" value="Unassembled WGS sequence"/>
</dbReference>
<name>A0AAE0NHC5_9PEZI</name>
<organism evidence="3 4">
    <name type="scientific">Podospora didyma</name>
    <dbReference type="NCBI Taxonomy" id="330526"/>
    <lineage>
        <taxon>Eukaryota</taxon>
        <taxon>Fungi</taxon>
        <taxon>Dikarya</taxon>
        <taxon>Ascomycota</taxon>
        <taxon>Pezizomycotina</taxon>
        <taxon>Sordariomycetes</taxon>
        <taxon>Sordariomycetidae</taxon>
        <taxon>Sordariales</taxon>
        <taxon>Podosporaceae</taxon>
        <taxon>Podospora</taxon>
    </lineage>
</organism>
<proteinExistence type="predicted"/>
<protein>
    <submittedName>
        <fullName evidence="3">Uncharacterized protein</fullName>
    </submittedName>
</protein>
<feature type="transmembrane region" description="Helical" evidence="2">
    <location>
        <begin position="6"/>
        <end position="26"/>
    </location>
</feature>
<keyword evidence="2" id="KW-0812">Transmembrane</keyword>
<keyword evidence="2" id="KW-0472">Membrane</keyword>
<keyword evidence="2" id="KW-1133">Transmembrane helix</keyword>
<evidence type="ECO:0000256" key="1">
    <source>
        <dbReference type="SAM" id="MobiDB-lite"/>
    </source>
</evidence>
<comment type="caution">
    <text evidence="3">The sequence shown here is derived from an EMBL/GenBank/DDBJ whole genome shotgun (WGS) entry which is preliminary data.</text>
</comment>
<sequence>MEAYHVWWIMRMMWMLIICSEARVVVKSLRGRRRAFYYLFGDRIHLGVGEEKKKGWQASGIFSDWVGAASAAAKISSMRRARTIWMGRREGGRGAWCTTGGYIVEFNSPTTTGKVKAGDAQPILGATQTSGWKYSRRRGPMSDVLASNEKTKGPP</sequence>
<keyword evidence="4" id="KW-1185">Reference proteome</keyword>